<feature type="compositionally biased region" description="Low complexity" evidence="3">
    <location>
        <begin position="507"/>
        <end position="522"/>
    </location>
</feature>
<feature type="region of interest" description="Disordered" evidence="3">
    <location>
        <begin position="190"/>
        <end position="213"/>
    </location>
</feature>
<dbReference type="InterPro" id="IPR001487">
    <property type="entry name" value="Bromodomain"/>
</dbReference>
<dbReference type="Pfam" id="PF00439">
    <property type="entry name" value="Bromodomain"/>
    <property type="match status" value="1"/>
</dbReference>
<dbReference type="InterPro" id="IPR018359">
    <property type="entry name" value="Bromodomain_CS"/>
</dbReference>
<dbReference type="PROSITE" id="PS50014">
    <property type="entry name" value="BROMODOMAIN_2"/>
    <property type="match status" value="1"/>
</dbReference>
<sequence length="692" mass="77394">MSRKMQRWKKKKDHSHSDSCTRASIKRKFHDVGDICISVSTKHKGVAEEEGEPHHENSSSKPTKLPEKRILELILDVLQRRDTHEIFAEPVDPTEVENYYEIIREPMDFGTMRAKLHEGMYQNLEQFEHDAFLISKNAMHFNSSGTVYFRQARAIYELAKKVFHLLKTNPGNFEVEFPGTRLRSMRRLKNEAKENHSRGVIPDGALDDSSKNIGLGQSVSSTFRRSSKQGPSLTSGAAPIDSAFLLGNRHGQRLSSLHASRRSTYETCRLSSYHGTNSFMCNKNPQSLIFNRNSSYRESLMSFVKDLGPTAQMVANRKLQGNHSFLPSHTNISLNYGVQPRTCLGFAAFATVQSQSDTGVFTSSQKLSTPVGGFGSVLKSTSDKFDLTNGAREDETSKIAGMSSQKGPLPRTENSEKKSTSILCYKRNVHKVTEEAAKKTQNGGSSKENNLDSHICTNGKSGDKYSSAMKKIGRSSKVEEIKVLPVVLALEQSHSSLSELKWRNKKNSNSTSSRITRSQSKIAKSSPAQSNLTGTIPDQTKNNSFRSKTEKKAVICDKNENFGSSSGSNLSFLGPVSQSLKLELNKTMPAVPFPARTSPEFIFDMPFLKAQLNQMNPIRQNEMSEASRLQRDYRERSLYGQGSYYKMGREVNPSLSLQEKPNILQTMPSFLYNNQSSYRSLAPVDTDLALQL</sequence>
<reference evidence="5" key="1">
    <citation type="journal article" date="2013" name="Genome Biol.">
        <title>Reference genomes and transcriptomes of Nicotiana sylvestris and Nicotiana tomentosiformis.</title>
        <authorList>
            <person name="Sierro N."/>
            <person name="Battey J.N."/>
            <person name="Ouadi S."/>
            <person name="Bovet L."/>
            <person name="Goepfert S."/>
            <person name="Bakaher N."/>
            <person name="Peitsch M.C."/>
            <person name="Ivanov N.V."/>
        </authorList>
    </citation>
    <scope>NUCLEOTIDE SEQUENCE [LARGE SCALE GENOMIC DNA]</scope>
</reference>
<dbReference type="eggNOG" id="KOG0955">
    <property type="taxonomic scope" value="Eukaryota"/>
</dbReference>
<dbReference type="PANTHER" id="PTHR22881">
    <property type="entry name" value="BROMODOMAIN CONTAINING PROTEIN"/>
    <property type="match status" value="1"/>
</dbReference>
<proteinExistence type="predicted"/>
<dbReference type="RefSeq" id="XP_009757236.1">
    <property type="nucleotide sequence ID" value="XM_009758934.1"/>
</dbReference>
<feature type="compositionally biased region" description="Basic and acidic residues" evidence="3">
    <location>
        <begin position="387"/>
        <end position="397"/>
    </location>
</feature>
<name>A0A1U7UWV0_NICSY</name>
<feature type="region of interest" description="Disordered" evidence="3">
    <location>
        <begin position="387"/>
        <end position="419"/>
    </location>
</feature>
<reference evidence="6" key="2">
    <citation type="submission" date="2025-08" db="UniProtKB">
        <authorList>
            <consortium name="RefSeq"/>
        </authorList>
    </citation>
    <scope>IDENTIFICATION</scope>
    <source>
        <tissue evidence="6">Leaf</tissue>
    </source>
</reference>
<evidence type="ECO:0000259" key="4">
    <source>
        <dbReference type="PROSITE" id="PS50014"/>
    </source>
</evidence>
<feature type="compositionally biased region" description="Basic residues" evidence="3">
    <location>
        <begin position="1"/>
        <end position="14"/>
    </location>
</feature>
<dbReference type="PROSITE" id="PS00633">
    <property type="entry name" value="BROMODOMAIN_1"/>
    <property type="match status" value="1"/>
</dbReference>
<feature type="region of interest" description="Disordered" evidence="3">
    <location>
        <begin position="501"/>
        <end position="550"/>
    </location>
</feature>
<dbReference type="KEGG" id="nsy:104210126"/>
<feature type="region of interest" description="Disordered" evidence="3">
    <location>
        <begin position="436"/>
        <end position="467"/>
    </location>
</feature>
<dbReference type="PRINTS" id="PR00503">
    <property type="entry name" value="BROMODOMAIN"/>
</dbReference>
<dbReference type="GeneID" id="104210126"/>
<keyword evidence="5" id="KW-1185">Reference proteome</keyword>
<dbReference type="Proteomes" id="UP000189701">
    <property type="component" value="Unplaced"/>
</dbReference>
<evidence type="ECO:0000313" key="6">
    <source>
        <dbReference type="RefSeq" id="XP_009757236.1"/>
    </source>
</evidence>
<accession>A0A1U7UWV0</accession>
<evidence type="ECO:0000256" key="2">
    <source>
        <dbReference type="PROSITE-ProRule" id="PRU00035"/>
    </source>
</evidence>
<evidence type="ECO:0000256" key="3">
    <source>
        <dbReference type="SAM" id="MobiDB-lite"/>
    </source>
</evidence>
<dbReference type="OrthoDB" id="21449at2759"/>
<feature type="region of interest" description="Disordered" evidence="3">
    <location>
        <begin position="1"/>
        <end position="23"/>
    </location>
</feature>
<feature type="compositionally biased region" description="Polar residues" evidence="3">
    <location>
        <begin position="526"/>
        <end position="546"/>
    </location>
</feature>
<dbReference type="STRING" id="4096.A0A1U7UWV0"/>
<keyword evidence="1 2" id="KW-0103">Bromodomain</keyword>
<dbReference type="SMART" id="SM00297">
    <property type="entry name" value="BROMO"/>
    <property type="match status" value="1"/>
</dbReference>
<dbReference type="AlphaFoldDB" id="A0A1U7UWV0"/>
<dbReference type="CDD" id="cd04369">
    <property type="entry name" value="Bromodomain"/>
    <property type="match status" value="1"/>
</dbReference>
<feature type="compositionally biased region" description="Polar residues" evidence="3">
    <location>
        <begin position="439"/>
        <end position="448"/>
    </location>
</feature>
<dbReference type="PANTHER" id="PTHR22881:SF26">
    <property type="entry name" value="BROMODOMAIN CONTAINING PROTEIN, EXPRESSED"/>
    <property type="match status" value="1"/>
</dbReference>
<protein>
    <submittedName>
        <fullName evidence="6">Protein polybromo-1-like</fullName>
    </submittedName>
</protein>
<dbReference type="SUPFAM" id="SSF47370">
    <property type="entry name" value="Bromodomain"/>
    <property type="match status" value="1"/>
</dbReference>
<gene>
    <name evidence="6" type="primary">LOC104210126</name>
</gene>
<dbReference type="InterPro" id="IPR036427">
    <property type="entry name" value="Bromodomain-like_sf"/>
</dbReference>
<dbReference type="Gene3D" id="1.20.920.10">
    <property type="entry name" value="Bromodomain-like"/>
    <property type="match status" value="1"/>
</dbReference>
<feature type="domain" description="Bromo" evidence="4">
    <location>
        <begin position="79"/>
        <end position="149"/>
    </location>
</feature>
<dbReference type="InterPro" id="IPR051831">
    <property type="entry name" value="Bromodomain_contain_prot"/>
</dbReference>
<evidence type="ECO:0000256" key="1">
    <source>
        <dbReference type="ARBA" id="ARBA00023117"/>
    </source>
</evidence>
<evidence type="ECO:0000313" key="5">
    <source>
        <dbReference type="Proteomes" id="UP000189701"/>
    </source>
</evidence>
<organism evidence="5 6">
    <name type="scientific">Nicotiana sylvestris</name>
    <name type="common">Wood tobacco</name>
    <name type="synonym">South American tobacco</name>
    <dbReference type="NCBI Taxonomy" id="4096"/>
    <lineage>
        <taxon>Eukaryota</taxon>
        <taxon>Viridiplantae</taxon>
        <taxon>Streptophyta</taxon>
        <taxon>Embryophyta</taxon>
        <taxon>Tracheophyta</taxon>
        <taxon>Spermatophyta</taxon>
        <taxon>Magnoliopsida</taxon>
        <taxon>eudicotyledons</taxon>
        <taxon>Gunneridae</taxon>
        <taxon>Pentapetalae</taxon>
        <taxon>asterids</taxon>
        <taxon>lamiids</taxon>
        <taxon>Solanales</taxon>
        <taxon>Solanaceae</taxon>
        <taxon>Nicotianoideae</taxon>
        <taxon>Nicotianeae</taxon>
        <taxon>Nicotiana</taxon>
    </lineage>
</organism>